<keyword evidence="3 7" id="KW-1134">Transmembrane beta strand</keyword>
<dbReference type="SUPFAM" id="SSF56935">
    <property type="entry name" value="Porins"/>
    <property type="match status" value="1"/>
</dbReference>
<dbReference type="InterPro" id="IPR037066">
    <property type="entry name" value="Plug_dom_sf"/>
</dbReference>
<evidence type="ECO:0000256" key="7">
    <source>
        <dbReference type="PROSITE-ProRule" id="PRU01360"/>
    </source>
</evidence>
<reference evidence="10 11" key="1">
    <citation type="submission" date="2020-08" db="EMBL/GenBank/DDBJ databases">
        <title>Genomic Encyclopedia of Type Strains, Phase IV (KMG-IV): sequencing the most valuable type-strain genomes for metagenomic binning, comparative biology and taxonomic classification.</title>
        <authorList>
            <person name="Goeker M."/>
        </authorList>
    </citation>
    <scope>NUCLEOTIDE SEQUENCE [LARGE SCALE GENOMIC DNA]</scope>
    <source>
        <strain evidence="10 11">DSM 105721</strain>
    </source>
</reference>
<accession>A0A7W6MXN9</accession>
<comment type="caution">
    <text evidence="10">The sequence shown here is derived from an EMBL/GenBank/DDBJ whole genome shotgun (WGS) entry which is preliminary data.</text>
</comment>
<evidence type="ECO:0000256" key="4">
    <source>
        <dbReference type="ARBA" id="ARBA00022692"/>
    </source>
</evidence>
<dbReference type="InterPro" id="IPR039426">
    <property type="entry name" value="TonB-dep_rcpt-like"/>
</dbReference>
<feature type="chain" id="PRO_5031166824" evidence="8">
    <location>
        <begin position="35"/>
        <end position="1201"/>
    </location>
</feature>
<evidence type="ECO:0000256" key="8">
    <source>
        <dbReference type="SAM" id="SignalP"/>
    </source>
</evidence>
<dbReference type="Gene3D" id="2.40.170.20">
    <property type="entry name" value="TonB-dependent receptor, beta-barrel domain"/>
    <property type="match status" value="1"/>
</dbReference>
<proteinExistence type="inferred from homology"/>
<organism evidence="10 11">
    <name type="scientific">Butyricimonas faecihominis</name>
    <dbReference type="NCBI Taxonomy" id="1472416"/>
    <lineage>
        <taxon>Bacteria</taxon>
        <taxon>Pseudomonadati</taxon>
        <taxon>Bacteroidota</taxon>
        <taxon>Bacteroidia</taxon>
        <taxon>Bacteroidales</taxon>
        <taxon>Odoribacteraceae</taxon>
        <taxon>Butyricimonas</taxon>
    </lineage>
</organism>
<evidence type="ECO:0000313" key="11">
    <source>
        <dbReference type="Proteomes" id="UP000546007"/>
    </source>
</evidence>
<comment type="similarity">
    <text evidence="7">Belongs to the TonB-dependent receptor family.</text>
</comment>
<evidence type="ECO:0000256" key="2">
    <source>
        <dbReference type="ARBA" id="ARBA00022448"/>
    </source>
</evidence>
<evidence type="ECO:0000256" key="6">
    <source>
        <dbReference type="ARBA" id="ARBA00023237"/>
    </source>
</evidence>
<dbReference type="Pfam" id="PF07660">
    <property type="entry name" value="STN"/>
    <property type="match status" value="1"/>
</dbReference>
<dbReference type="RefSeq" id="WP_124316688.1">
    <property type="nucleotide sequence ID" value="NZ_AP028155.1"/>
</dbReference>
<dbReference type="InterPro" id="IPR036942">
    <property type="entry name" value="Beta-barrel_TonB_sf"/>
</dbReference>
<dbReference type="NCBIfam" id="TIGR04057">
    <property type="entry name" value="SusC_RagA_signa"/>
    <property type="match status" value="1"/>
</dbReference>
<dbReference type="SUPFAM" id="SSF49464">
    <property type="entry name" value="Carboxypeptidase regulatory domain-like"/>
    <property type="match status" value="1"/>
</dbReference>
<feature type="domain" description="Secretin/TonB short N-terminal" evidence="9">
    <location>
        <begin position="62"/>
        <end position="114"/>
    </location>
</feature>
<dbReference type="Gene3D" id="2.170.130.10">
    <property type="entry name" value="TonB-dependent receptor, plug domain"/>
    <property type="match status" value="1"/>
</dbReference>
<evidence type="ECO:0000259" key="9">
    <source>
        <dbReference type="SMART" id="SM00965"/>
    </source>
</evidence>
<dbReference type="NCBIfam" id="TIGR04056">
    <property type="entry name" value="OMP_RagA_SusC"/>
    <property type="match status" value="1"/>
</dbReference>
<evidence type="ECO:0000256" key="3">
    <source>
        <dbReference type="ARBA" id="ARBA00022452"/>
    </source>
</evidence>
<dbReference type="PROSITE" id="PS52016">
    <property type="entry name" value="TONB_DEPENDENT_REC_3"/>
    <property type="match status" value="1"/>
</dbReference>
<dbReference type="Gene3D" id="2.60.40.1120">
    <property type="entry name" value="Carboxypeptidase-like, regulatory domain"/>
    <property type="match status" value="1"/>
</dbReference>
<keyword evidence="6 7" id="KW-0998">Cell outer membrane</keyword>
<dbReference type="AlphaFoldDB" id="A0A7W6MXN9"/>
<dbReference type="GO" id="GO:0009279">
    <property type="term" value="C:cell outer membrane"/>
    <property type="evidence" value="ECO:0007669"/>
    <property type="project" value="UniProtKB-SubCell"/>
</dbReference>
<dbReference type="InterPro" id="IPR008969">
    <property type="entry name" value="CarboxyPept-like_regulatory"/>
</dbReference>
<dbReference type="Pfam" id="PF13715">
    <property type="entry name" value="CarbopepD_reg_2"/>
    <property type="match status" value="1"/>
</dbReference>
<keyword evidence="4 7" id="KW-0812">Transmembrane</keyword>
<keyword evidence="8" id="KW-0732">Signal</keyword>
<dbReference type="OrthoDB" id="9768177at2"/>
<keyword evidence="5 7" id="KW-0472">Membrane</keyword>
<evidence type="ECO:0000256" key="5">
    <source>
        <dbReference type="ARBA" id="ARBA00023136"/>
    </source>
</evidence>
<dbReference type="Pfam" id="PF07715">
    <property type="entry name" value="Plug"/>
    <property type="match status" value="1"/>
</dbReference>
<name>A0A7W6MXN9_9BACT</name>
<comment type="subcellular location">
    <subcellularLocation>
        <location evidence="1 7">Cell outer membrane</location>
        <topology evidence="1 7">Multi-pass membrane protein</topology>
    </subcellularLocation>
</comment>
<protein>
    <submittedName>
        <fullName evidence="10">TonB-linked SusC/RagA family outer membrane protein</fullName>
    </submittedName>
</protein>
<sequence>MKKMFDSWGSHVKKIPLQGLLCLFILCLSLPLHAQNEEGKININVKDASVKEVLEVLKKYNYRLVYSTAVIDACKKKITLDMKKVTPSQVLDEIFKETNLVYKIEGNLITIKEVKKDELLVAQGVVKDENGEPIPGVSVLIKGTVTGTATDNKGNFSLKVNKNSALIFSFLGMETKTVFVESEKPIQVVMREMNNEMDEVVVTGYQIIKKRESTSSIVSLKAEDIIEPVGTSLDQMLQGKVPGMSVMQMTSTVGAAPKIRIRGSSTIIGNREPVWVLDGVVLQDPVPLDATELNSMDRVNLIGNAISGLNPEDIERIDVLKDASSTALYGTKAANGVIVITTKRGKRGTPSIRYSTSMSFIGRPCYDDLFLMNSRERIEVSEEIYKRGLQFVGFSPTNAGFEGALYQLYNGMIDQKQFNQEVQEMKEINTDWFDLLFRNSFSQQHTFSLSGANDRVDYYFSAGYANQQGSSLKENSERFSFMSNLGFKISDKFRAAVMLGASVSTTNRPTVDLFEYAYNTSRVIPAYNADGSWFFYDYSAGVMDGPTLTIPLVYNVFNELHYSGSKNKIKSINTNINLDYKFTSWLSASAVLSYNSSASESEMWYDERTYKVATYRKLPYGFDRKQLTNLSNYMNNVCELPFGGILNSSFNGGDSFTARVSFNINKSFNEVHSLSLLGGLDLQSQKSTGISEEIWGYLPERGKNFVSLDKLDEWPNAARRMLQMKPTIIDATNNSIAYYASFSYAYKGKYVMSANIRGEGSNKLGEQARFLPIWSFSGRWNVTDENFMDPLLNVLSDLAIRASYGIQANVTEAHNPNMIISVGSLDSKSEEYYATLNSLPNEGLKWEKTNSFNIGVDFDLFKGKLSGSFEYFHKKSKDQLLPLQVTSTNGEKMVTINGGDLTNKGWDLSLALTPIKTEDFEWRVSFNTSKVYNEVSTTAEQSVTYEQYLNGSLVRDGYALNTFYSYRFGGLDNKGIPIFLGLEDHDEEGNVIITNQEEALRSALVCSGKREPDLSGGLSMGFQYKNFSINSTFSFQFGSKIRLNELYQGDDFKLPYPGQNMSSDFVKRWRKPGDEKYTNIPALTDELYTVRGVYTGGENPINKTDIMNNVSSNYWQMYNNADMRVVSGNFLRCNSISLSYSFNSDFVKKLYLKSLSLSLGVSNPFVIKAKGLQGRDPEQLTLGSGTIPPQQTYSFSMNVTF</sequence>
<dbReference type="InterPro" id="IPR012910">
    <property type="entry name" value="Plug_dom"/>
</dbReference>
<dbReference type="InterPro" id="IPR023996">
    <property type="entry name" value="TonB-dep_OMP_SusC/RagA"/>
</dbReference>
<evidence type="ECO:0000256" key="1">
    <source>
        <dbReference type="ARBA" id="ARBA00004571"/>
    </source>
</evidence>
<dbReference type="InterPro" id="IPR023997">
    <property type="entry name" value="TonB-dep_OMP_SusC/RagA_CS"/>
</dbReference>
<feature type="signal peptide" evidence="8">
    <location>
        <begin position="1"/>
        <end position="34"/>
    </location>
</feature>
<keyword evidence="2 7" id="KW-0813">Transport</keyword>
<gene>
    <name evidence="10" type="ORF">GGR14_000741</name>
</gene>
<dbReference type="GeneID" id="93101193"/>
<dbReference type="Proteomes" id="UP000546007">
    <property type="component" value="Unassembled WGS sequence"/>
</dbReference>
<evidence type="ECO:0000313" key="10">
    <source>
        <dbReference type="EMBL" id="MBB4024980.1"/>
    </source>
</evidence>
<keyword evidence="11" id="KW-1185">Reference proteome</keyword>
<dbReference type="SMART" id="SM00965">
    <property type="entry name" value="STN"/>
    <property type="match status" value="1"/>
</dbReference>
<dbReference type="InterPro" id="IPR011662">
    <property type="entry name" value="Secretin/TonB_short_N"/>
</dbReference>
<dbReference type="EMBL" id="JACIES010000001">
    <property type="protein sequence ID" value="MBB4024980.1"/>
    <property type="molecule type" value="Genomic_DNA"/>
</dbReference>